<keyword evidence="11" id="KW-1185">Reference proteome</keyword>
<comment type="subcellular location">
    <subcellularLocation>
        <location evidence="1">Cell membrane</location>
        <topology evidence="1">Single-pass type I membrane protein</topology>
    </subcellularLocation>
</comment>
<dbReference type="GO" id="GO:0005886">
    <property type="term" value="C:plasma membrane"/>
    <property type="evidence" value="ECO:0007669"/>
    <property type="project" value="UniProtKB-SubCell"/>
</dbReference>
<protein>
    <recommendedName>
        <fullName evidence="9">ZP domain-containing protein</fullName>
    </recommendedName>
</protein>
<accession>A0A811KG19</accession>
<dbReference type="Pfam" id="PF25301">
    <property type="entry name" value="CUT_C"/>
    <property type="match status" value="1"/>
</dbReference>
<evidence type="ECO:0000259" key="9">
    <source>
        <dbReference type="PROSITE" id="PS51034"/>
    </source>
</evidence>
<evidence type="ECO:0000256" key="5">
    <source>
        <dbReference type="ARBA" id="ARBA00022729"/>
    </source>
</evidence>
<evidence type="ECO:0000256" key="3">
    <source>
        <dbReference type="ARBA" id="ARBA00022475"/>
    </source>
</evidence>
<dbReference type="InterPro" id="IPR001507">
    <property type="entry name" value="ZP_dom"/>
</dbReference>
<keyword evidence="3" id="KW-1003">Cell membrane</keyword>
<dbReference type="InterPro" id="IPR056953">
    <property type="entry name" value="CUT_N"/>
</dbReference>
<organism evidence="10 11">
    <name type="scientific">Bursaphelenchus okinawaensis</name>
    <dbReference type="NCBI Taxonomy" id="465554"/>
    <lineage>
        <taxon>Eukaryota</taxon>
        <taxon>Metazoa</taxon>
        <taxon>Ecdysozoa</taxon>
        <taxon>Nematoda</taxon>
        <taxon>Chromadorea</taxon>
        <taxon>Rhabditida</taxon>
        <taxon>Tylenchina</taxon>
        <taxon>Tylenchomorpha</taxon>
        <taxon>Aphelenchoidea</taxon>
        <taxon>Aphelenchoididae</taxon>
        <taxon>Bursaphelenchus</taxon>
    </lineage>
</organism>
<evidence type="ECO:0000256" key="1">
    <source>
        <dbReference type="ARBA" id="ARBA00004251"/>
    </source>
</evidence>
<dbReference type="PROSITE" id="PS51034">
    <property type="entry name" value="ZP_2"/>
    <property type="match status" value="1"/>
</dbReference>
<dbReference type="Pfam" id="PF25057">
    <property type="entry name" value="CUT_N"/>
    <property type="match status" value="1"/>
</dbReference>
<comment type="caution">
    <text evidence="10">The sequence shown here is derived from an EMBL/GenBank/DDBJ whole genome shotgun (WGS) entry which is preliminary data.</text>
</comment>
<keyword evidence="4 8" id="KW-0812">Transmembrane</keyword>
<dbReference type="EMBL" id="CAJFCW020000003">
    <property type="protein sequence ID" value="CAG9102590.1"/>
    <property type="molecule type" value="Genomic_DNA"/>
</dbReference>
<dbReference type="Proteomes" id="UP000783686">
    <property type="component" value="Unassembled WGS sequence"/>
</dbReference>
<proteinExistence type="predicted"/>
<keyword evidence="7 8" id="KW-0472">Membrane</keyword>
<evidence type="ECO:0000313" key="10">
    <source>
        <dbReference type="EMBL" id="CAD5214350.1"/>
    </source>
</evidence>
<reference evidence="10" key="1">
    <citation type="submission" date="2020-09" db="EMBL/GenBank/DDBJ databases">
        <authorList>
            <person name="Kikuchi T."/>
        </authorList>
    </citation>
    <scope>NUCLEOTIDE SEQUENCE</scope>
    <source>
        <strain evidence="10">SH1</strain>
    </source>
</reference>
<evidence type="ECO:0000256" key="6">
    <source>
        <dbReference type="ARBA" id="ARBA00022989"/>
    </source>
</evidence>
<dbReference type="GO" id="GO:0042302">
    <property type="term" value="F:structural constituent of cuticle"/>
    <property type="evidence" value="ECO:0007669"/>
    <property type="project" value="UniProtKB-KW"/>
</dbReference>
<evidence type="ECO:0000313" key="11">
    <source>
        <dbReference type="Proteomes" id="UP000614601"/>
    </source>
</evidence>
<keyword evidence="2" id="KW-0193">Cuticle</keyword>
<dbReference type="SMART" id="SM00241">
    <property type="entry name" value="ZP"/>
    <property type="match status" value="1"/>
</dbReference>
<dbReference type="EMBL" id="CAJFDH010000003">
    <property type="protein sequence ID" value="CAD5214350.1"/>
    <property type="molecule type" value="Genomic_DNA"/>
</dbReference>
<evidence type="ECO:0000256" key="8">
    <source>
        <dbReference type="SAM" id="Phobius"/>
    </source>
</evidence>
<evidence type="ECO:0000256" key="7">
    <source>
        <dbReference type="ARBA" id="ARBA00023136"/>
    </source>
</evidence>
<dbReference type="InterPro" id="IPR051962">
    <property type="entry name" value="Cuticlin"/>
</dbReference>
<evidence type="ECO:0000256" key="2">
    <source>
        <dbReference type="ARBA" id="ARBA00022460"/>
    </source>
</evidence>
<dbReference type="OrthoDB" id="6139674at2759"/>
<dbReference type="PANTHER" id="PTHR22907">
    <property type="entry name" value="GH04558P"/>
    <property type="match status" value="1"/>
</dbReference>
<evidence type="ECO:0000256" key="4">
    <source>
        <dbReference type="ARBA" id="ARBA00022692"/>
    </source>
</evidence>
<dbReference type="AlphaFoldDB" id="A0A811KG19"/>
<feature type="transmembrane region" description="Helical" evidence="8">
    <location>
        <begin position="241"/>
        <end position="265"/>
    </location>
</feature>
<feature type="domain" description="ZP" evidence="9">
    <location>
        <begin position="1"/>
        <end position="191"/>
    </location>
</feature>
<keyword evidence="6 8" id="KW-1133">Transmembrane helix</keyword>
<dbReference type="Proteomes" id="UP000614601">
    <property type="component" value="Unassembled WGS sequence"/>
</dbReference>
<name>A0A811KG19_9BILA</name>
<dbReference type="PANTHER" id="PTHR22907:SF11">
    <property type="entry name" value="CUTICLIN-5"/>
    <property type="match status" value="1"/>
</dbReference>
<sequence length="274" mass="30944">MLRCCGRSNPRGIFLGTQIIVAFQPEYLTKYDRVYNVQCFYMERHCSLEKELLIDMPPAPMQTQTVPIPVCKYEVLDGSPTGPPVQFAKVGQMVYHKWTCESQTENQFCMVVHSCKVDDGNGDQVELIDSQGCAKDKFLLSNLDYVTDLMVGKEAHVYKYADRPNLFFDCKIALTVKEPGQEFCDIPNCPDPPRRKRASNVTETKVGTQNGISNEFLNPKDLMKAPNTLEIVDNLLCMSNWGFTSIVAVNMLTLASSGVLFYFGVKKSQRLSYQ</sequence>
<dbReference type="InterPro" id="IPR057475">
    <property type="entry name" value="CUT_C"/>
</dbReference>
<keyword evidence="5" id="KW-0732">Signal</keyword>
<gene>
    <name evidence="10" type="ORF">BOKJ2_LOCUS5549</name>
</gene>